<accession>A0AAW2UJ90</accession>
<reference evidence="1" key="2">
    <citation type="journal article" date="2024" name="Plant">
        <title>Genomic evolution and insights into agronomic trait innovations of Sesamum species.</title>
        <authorList>
            <person name="Miao H."/>
            <person name="Wang L."/>
            <person name="Qu L."/>
            <person name="Liu H."/>
            <person name="Sun Y."/>
            <person name="Le M."/>
            <person name="Wang Q."/>
            <person name="Wei S."/>
            <person name="Zheng Y."/>
            <person name="Lin W."/>
            <person name="Duan Y."/>
            <person name="Cao H."/>
            <person name="Xiong S."/>
            <person name="Wang X."/>
            <person name="Wei L."/>
            <person name="Li C."/>
            <person name="Ma Q."/>
            <person name="Ju M."/>
            <person name="Zhao R."/>
            <person name="Li G."/>
            <person name="Mu C."/>
            <person name="Tian Q."/>
            <person name="Mei H."/>
            <person name="Zhang T."/>
            <person name="Gao T."/>
            <person name="Zhang H."/>
        </authorList>
    </citation>
    <scope>NUCLEOTIDE SEQUENCE</scope>
    <source>
        <strain evidence="1">KEN1</strain>
    </source>
</reference>
<gene>
    <name evidence="1" type="ORF">Slati_3534800</name>
</gene>
<proteinExistence type="predicted"/>
<organism evidence="1">
    <name type="scientific">Sesamum latifolium</name>
    <dbReference type="NCBI Taxonomy" id="2727402"/>
    <lineage>
        <taxon>Eukaryota</taxon>
        <taxon>Viridiplantae</taxon>
        <taxon>Streptophyta</taxon>
        <taxon>Embryophyta</taxon>
        <taxon>Tracheophyta</taxon>
        <taxon>Spermatophyta</taxon>
        <taxon>Magnoliopsida</taxon>
        <taxon>eudicotyledons</taxon>
        <taxon>Gunneridae</taxon>
        <taxon>Pentapetalae</taxon>
        <taxon>asterids</taxon>
        <taxon>lamiids</taxon>
        <taxon>Lamiales</taxon>
        <taxon>Pedaliaceae</taxon>
        <taxon>Sesamum</taxon>
    </lineage>
</organism>
<dbReference type="Gene3D" id="1.20.5.4130">
    <property type="match status" value="1"/>
</dbReference>
<protein>
    <submittedName>
        <fullName evidence="1">Uncharacterized protein</fullName>
    </submittedName>
</protein>
<reference evidence="1" key="1">
    <citation type="submission" date="2020-06" db="EMBL/GenBank/DDBJ databases">
        <authorList>
            <person name="Li T."/>
            <person name="Hu X."/>
            <person name="Zhang T."/>
            <person name="Song X."/>
            <person name="Zhang H."/>
            <person name="Dai N."/>
            <person name="Sheng W."/>
            <person name="Hou X."/>
            <person name="Wei L."/>
        </authorList>
    </citation>
    <scope>NUCLEOTIDE SEQUENCE</scope>
    <source>
        <strain evidence="1">KEN1</strain>
        <tissue evidence="1">Leaf</tissue>
    </source>
</reference>
<dbReference type="AlphaFoldDB" id="A0AAW2UJ90"/>
<comment type="caution">
    <text evidence="1">The sequence shown here is derived from an EMBL/GenBank/DDBJ whole genome shotgun (WGS) entry which is preliminary data.</text>
</comment>
<dbReference type="EMBL" id="JACGWN010000012">
    <property type="protein sequence ID" value="KAL0417029.1"/>
    <property type="molecule type" value="Genomic_DNA"/>
</dbReference>
<evidence type="ECO:0000313" key="1">
    <source>
        <dbReference type="EMBL" id="KAL0417029.1"/>
    </source>
</evidence>
<sequence length="72" mass="8028">MAAFSAVLSLSRTLETILAPDHGGLPISLRRSKLETLREKVSSLQQFLENSLRKAGNQEAVESYEEKIRELA</sequence>
<name>A0AAW2UJ90_9LAMI</name>